<organism evidence="4 5">
    <name type="scientific">Niveomyces insectorum RCEF 264</name>
    <dbReference type="NCBI Taxonomy" id="1081102"/>
    <lineage>
        <taxon>Eukaryota</taxon>
        <taxon>Fungi</taxon>
        <taxon>Dikarya</taxon>
        <taxon>Ascomycota</taxon>
        <taxon>Pezizomycotina</taxon>
        <taxon>Sordariomycetes</taxon>
        <taxon>Hypocreomycetidae</taxon>
        <taxon>Hypocreales</taxon>
        <taxon>Cordycipitaceae</taxon>
        <taxon>Niveomyces</taxon>
    </lineage>
</organism>
<dbReference type="InterPro" id="IPR015943">
    <property type="entry name" value="WD40/YVTN_repeat-like_dom_sf"/>
</dbReference>
<dbReference type="AlphaFoldDB" id="A0A167QU13"/>
<reference evidence="4 5" key="1">
    <citation type="journal article" date="2016" name="Genome Biol. Evol.">
        <title>Divergent and convergent evolution of fungal pathogenicity.</title>
        <authorList>
            <person name="Shang Y."/>
            <person name="Xiao G."/>
            <person name="Zheng P."/>
            <person name="Cen K."/>
            <person name="Zhan S."/>
            <person name="Wang C."/>
        </authorList>
    </citation>
    <scope>NUCLEOTIDE SEQUENCE [LARGE SCALE GENOMIC DNA]</scope>
    <source>
        <strain evidence="4 5">RCEF 264</strain>
    </source>
</reference>
<dbReference type="Proteomes" id="UP000076874">
    <property type="component" value="Unassembled WGS sequence"/>
</dbReference>
<dbReference type="PANTHER" id="PTHR19918:SF5">
    <property type="entry name" value="MEIOSIS-SPECIFIC APC_C ACTIVATOR PROTEIN AMA1"/>
    <property type="match status" value="1"/>
</dbReference>
<dbReference type="GO" id="GO:1990757">
    <property type="term" value="F:ubiquitin ligase activator activity"/>
    <property type="evidence" value="ECO:0007669"/>
    <property type="project" value="TreeGrafter"/>
</dbReference>
<keyword evidence="1" id="KW-0853">WD repeat</keyword>
<feature type="compositionally biased region" description="Low complexity" evidence="3">
    <location>
        <begin position="151"/>
        <end position="162"/>
    </location>
</feature>
<evidence type="ECO:0000256" key="1">
    <source>
        <dbReference type="ARBA" id="ARBA00022574"/>
    </source>
</evidence>
<dbReference type="GO" id="GO:1905786">
    <property type="term" value="P:positive regulation of anaphase-promoting complex-dependent catabolic process"/>
    <property type="evidence" value="ECO:0007669"/>
    <property type="project" value="TreeGrafter"/>
</dbReference>
<evidence type="ECO:0000256" key="3">
    <source>
        <dbReference type="SAM" id="MobiDB-lite"/>
    </source>
</evidence>
<proteinExistence type="predicted"/>
<dbReference type="InterPro" id="IPR033010">
    <property type="entry name" value="Cdc20/Fizzy"/>
</dbReference>
<dbReference type="InterPro" id="IPR036322">
    <property type="entry name" value="WD40_repeat_dom_sf"/>
</dbReference>
<keyword evidence="2" id="KW-0677">Repeat</keyword>
<evidence type="ECO:0000256" key="2">
    <source>
        <dbReference type="ARBA" id="ARBA00022737"/>
    </source>
</evidence>
<feature type="compositionally biased region" description="Basic and acidic residues" evidence="3">
    <location>
        <begin position="163"/>
        <end position="172"/>
    </location>
</feature>
<dbReference type="EMBL" id="AZHD01000013">
    <property type="protein sequence ID" value="OAA57962.1"/>
    <property type="molecule type" value="Genomic_DNA"/>
</dbReference>
<feature type="compositionally biased region" description="Polar residues" evidence="3">
    <location>
        <begin position="141"/>
        <end position="150"/>
    </location>
</feature>
<accession>A0A167QU13</accession>
<name>A0A167QU13_9HYPO</name>
<keyword evidence="5" id="KW-1185">Reference proteome</keyword>
<comment type="caution">
    <text evidence="4">The sequence shown here is derived from an EMBL/GenBank/DDBJ whole genome shotgun (WGS) entry which is preliminary data.</text>
</comment>
<feature type="region of interest" description="Disordered" evidence="3">
    <location>
        <begin position="246"/>
        <end position="269"/>
    </location>
</feature>
<dbReference type="InterPro" id="IPR001680">
    <property type="entry name" value="WD40_rpt"/>
</dbReference>
<dbReference type="GO" id="GO:0031145">
    <property type="term" value="P:anaphase-promoting complex-dependent catabolic process"/>
    <property type="evidence" value="ECO:0007669"/>
    <property type="project" value="TreeGrafter"/>
</dbReference>
<dbReference type="STRING" id="1081102.A0A167QU13"/>
<dbReference type="GO" id="GO:0005680">
    <property type="term" value="C:anaphase-promoting complex"/>
    <property type="evidence" value="ECO:0007669"/>
    <property type="project" value="TreeGrafter"/>
</dbReference>
<dbReference type="PANTHER" id="PTHR19918">
    <property type="entry name" value="CELL DIVISION CYCLE 20 CDC20 FIZZY -RELATED"/>
    <property type="match status" value="1"/>
</dbReference>
<gene>
    <name evidence="4" type="ORF">SPI_06847</name>
</gene>
<dbReference type="Gene3D" id="2.130.10.10">
    <property type="entry name" value="YVTN repeat-like/Quinoprotein amine dehydrogenase"/>
    <property type="match status" value="2"/>
</dbReference>
<evidence type="ECO:0000313" key="5">
    <source>
        <dbReference type="Proteomes" id="UP000076874"/>
    </source>
</evidence>
<dbReference type="SMART" id="SM00320">
    <property type="entry name" value="WD40"/>
    <property type="match status" value="3"/>
</dbReference>
<feature type="compositionally biased region" description="Basic and acidic residues" evidence="3">
    <location>
        <begin position="85"/>
        <end position="101"/>
    </location>
</feature>
<feature type="compositionally biased region" description="Low complexity" evidence="3">
    <location>
        <begin position="39"/>
        <end position="51"/>
    </location>
</feature>
<feature type="region of interest" description="Disordered" evidence="3">
    <location>
        <begin position="211"/>
        <end position="231"/>
    </location>
</feature>
<sequence length="820" mass="89391">MMDVSPPSTPLTIRSRASGEPLTENDLSPFCSRDSGYGSESTSPEKPSTPSNTLELGSYAFDGNSPDLFGHLPDVPAVTEEDNDVGERDGGLPCATEEKSLVRTPVKHRKSSSLPKPQKGRCGLPVSFFSTPPPRIRKTQRSGSDSVFSTPSSDRSALASLRSPDRFVHPRDTTPTTFSLAEKFQLSKFPDELTSTERVLRHNGATDDAFSFSPARFNPVPTDGDDRQASRQAAGFPPLARARTALGAVDPNNDLDSAPRPRPASGSVWSLGTVAPITGAVDDGRGNLVQTGTNAPYYTSEFVRGPLQHVDDENKHAGRLAAALDYDLTSRILQCNVAKDAFMPRCDNILQRGGFKTTKKTKWDGATILSAPRLRDDFYCSLLAYSPTCDTIAVGLGDLLYRWSEDGGAKLLNGSSTSDTWLTSLAFSSDQGGKCILAFGRSNCMLGLLSMFESGVSRMLIQESSPISCLSWRPTCTMRPSKNPHKPDTILVETEDLLVGDDTGNVLYYVIEWPDANEVERDNWRGELTLVARISVHYQQICGLAWSFDGRSFATGGNDNLCCFFYAKDVLPRPYRSYGAMRNASRTASRGIVQSLEGDSRLQAVLAGGGQVRDRITLSDQYIRRIGPGMENWQWEHGAAVKAIAFCPWQDGLVATGGGSNDKCVHFFHTTSGAALATIFVSSQVTSLVWSTTRREIAVTFGFAHPSHNVRIAVYSWPECKQVAAIPWEGKHRALYGISCSKGPYCRAKDKKDSKDKESNRQGRTLKEGCIAIASSDESIKFYELWASDDKPAVRGVGMLGGSDILEDMEGIQKDGDIIR</sequence>
<dbReference type="SUPFAM" id="SSF50978">
    <property type="entry name" value="WD40 repeat-like"/>
    <property type="match status" value="1"/>
</dbReference>
<protein>
    <submittedName>
        <fullName evidence="4">WD domain containing protein</fullName>
    </submittedName>
</protein>
<dbReference type="GO" id="GO:0010997">
    <property type="term" value="F:anaphase-promoting complex binding"/>
    <property type="evidence" value="ECO:0007669"/>
    <property type="project" value="InterPro"/>
</dbReference>
<dbReference type="OrthoDB" id="4870779at2759"/>
<evidence type="ECO:0000313" key="4">
    <source>
        <dbReference type="EMBL" id="OAA57962.1"/>
    </source>
</evidence>
<feature type="region of interest" description="Disordered" evidence="3">
    <location>
        <begin position="1"/>
        <end position="174"/>
    </location>
</feature>